<evidence type="ECO:0000256" key="5">
    <source>
        <dbReference type="SAM" id="Phobius"/>
    </source>
</evidence>
<dbReference type="PANTHER" id="PTHR23508:SF10">
    <property type="entry name" value="CARBOXYLIC ACID TRANSPORTER PROTEIN HOMOLOG"/>
    <property type="match status" value="1"/>
</dbReference>
<feature type="transmembrane region" description="Helical" evidence="5">
    <location>
        <begin position="164"/>
        <end position="189"/>
    </location>
</feature>
<feature type="transmembrane region" description="Helical" evidence="5">
    <location>
        <begin position="343"/>
        <end position="376"/>
    </location>
</feature>
<feature type="transmembrane region" description="Helical" evidence="5">
    <location>
        <begin position="131"/>
        <end position="152"/>
    </location>
</feature>
<keyword evidence="2 5" id="KW-0812">Transmembrane</keyword>
<dbReference type="InterPro" id="IPR036259">
    <property type="entry name" value="MFS_trans_sf"/>
</dbReference>
<evidence type="ECO:0000256" key="4">
    <source>
        <dbReference type="ARBA" id="ARBA00023136"/>
    </source>
</evidence>
<dbReference type="KEGG" id="tvl:FAZ95_26350"/>
<dbReference type="GO" id="GO:0005886">
    <property type="term" value="C:plasma membrane"/>
    <property type="evidence" value="ECO:0007669"/>
    <property type="project" value="TreeGrafter"/>
</dbReference>
<accession>A0A4P8IUA2</accession>
<dbReference type="SUPFAM" id="SSF103473">
    <property type="entry name" value="MFS general substrate transporter"/>
    <property type="match status" value="1"/>
</dbReference>
<dbReference type="OrthoDB" id="7066727at2"/>
<dbReference type="CDD" id="cd17365">
    <property type="entry name" value="MFS_PcaK_like"/>
    <property type="match status" value="1"/>
</dbReference>
<sequence>MEQGTGAIAESQTGDAVRSSAVDIAAVIDARSVGRYQVAIMVLLALCVVIDGFDVQSMGFVAPALIREWHVSRAAMGPVFGASLIGMLPGSLLMGPLADRIGRRPVLIGCSAFLGVCMLATAFASSLSQLLWLRFITGVGLGGIMGNAIALAGEYSPMRRRATLMMWVSCGFTGGAALGGVLTAVLIPAHGWRSVFVVGGVVPLVISLAMLFLLPESMQFMVASGRGRERLQRVLRRLAPELSVNAKTRYVSHEPPHRGSRVTALFADGRARVTLLQWGVNFLNLLNLFFLANWLPTIATDFGYDVANAALIGTTLQIGGVIGTLAMGPLIDRWGFFRVLGPCYLVASVAIASMASTASVSLLLLLVVVAIGGFGIVGGQPANNSLSATLYPVTLRATGVGWSLGVGRAGSIVGPLVAGGLMQLHWNSQQLFCAAAIPALLSAVMLWLMSRDRLFVRGDPSAEAA</sequence>
<dbReference type="GO" id="GO:0046943">
    <property type="term" value="F:carboxylic acid transmembrane transporter activity"/>
    <property type="evidence" value="ECO:0007669"/>
    <property type="project" value="TreeGrafter"/>
</dbReference>
<evidence type="ECO:0000313" key="7">
    <source>
        <dbReference type="EMBL" id="QCP52672.1"/>
    </source>
</evidence>
<evidence type="ECO:0000313" key="8">
    <source>
        <dbReference type="Proteomes" id="UP000298656"/>
    </source>
</evidence>
<organism evidence="7 8">
    <name type="scientific">Trinickia violacea</name>
    <dbReference type="NCBI Taxonomy" id="2571746"/>
    <lineage>
        <taxon>Bacteria</taxon>
        <taxon>Pseudomonadati</taxon>
        <taxon>Pseudomonadota</taxon>
        <taxon>Betaproteobacteria</taxon>
        <taxon>Burkholderiales</taxon>
        <taxon>Burkholderiaceae</taxon>
        <taxon>Trinickia</taxon>
    </lineage>
</organism>
<keyword evidence="8" id="KW-1185">Reference proteome</keyword>
<feature type="transmembrane region" description="Helical" evidence="5">
    <location>
        <begin position="307"/>
        <end position="331"/>
    </location>
</feature>
<keyword evidence="3 5" id="KW-1133">Transmembrane helix</keyword>
<dbReference type="PANTHER" id="PTHR23508">
    <property type="entry name" value="CARBOXYLIC ACID TRANSPORTER PROTEIN HOMOLOG"/>
    <property type="match status" value="1"/>
</dbReference>
<dbReference type="InterPro" id="IPR020846">
    <property type="entry name" value="MFS_dom"/>
</dbReference>
<dbReference type="Gene3D" id="1.20.1250.20">
    <property type="entry name" value="MFS general substrate transporter like domains"/>
    <property type="match status" value="2"/>
</dbReference>
<comment type="subcellular location">
    <subcellularLocation>
        <location evidence="1">Membrane</location>
        <topology evidence="1">Multi-pass membrane protein</topology>
    </subcellularLocation>
</comment>
<feature type="transmembrane region" description="Helical" evidence="5">
    <location>
        <begin position="195"/>
        <end position="214"/>
    </location>
</feature>
<dbReference type="Proteomes" id="UP000298656">
    <property type="component" value="Chromosome 2"/>
</dbReference>
<feature type="transmembrane region" description="Helical" evidence="5">
    <location>
        <begin position="429"/>
        <end position="448"/>
    </location>
</feature>
<protein>
    <submittedName>
        <fullName evidence="7">MFS transporter</fullName>
    </submittedName>
</protein>
<feature type="domain" description="Major facilitator superfamily (MFS) profile" evidence="6">
    <location>
        <begin position="40"/>
        <end position="454"/>
    </location>
</feature>
<name>A0A4P8IUA2_9BURK</name>
<dbReference type="PROSITE" id="PS50850">
    <property type="entry name" value="MFS"/>
    <property type="match status" value="1"/>
</dbReference>
<dbReference type="AlphaFoldDB" id="A0A4P8IUA2"/>
<evidence type="ECO:0000256" key="1">
    <source>
        <dbReference type="ARBA" id="ARBA00004141"/>
    </source>
</evidence>
<evidence type="ECO:0000256" key="3">
    <source>
        <dbReference type="ARBA" id="ARBA00022989"/>
    </source>
</evidence>
<keyword evidence="4 5" id="KW-0472">Membrane</keyword>
<evidence type="ECO:0000259" key="6">
    <source>
        <dbReference type="PROSITE" id="PS50850"/>
    </source>
</evidence>
<gene>
    <name evidence="7" type="ORF">FAZ95_26350</name>
</gene>
<feature type="transmembrane region" description="Helical" evidence="5">
    <location>
        <begin position="275"/>
        <end position="295"/>
    </location>
</feature>
<proteinExistence type="predicted"/>
<dbReference type="Pfam" id="PF07690">
    <property type="entry name" value="MFS_1"/>
    <property type="match status" value="2"/>
</dbReference>
<dbReference type="InterPro" id="IPR005829">
    <property type="entry name" value="Sugar_transporter_CS"/>
</dbReference>
<feature type="transmembrane region" description="Helical" evidence="5">
    <location>
        <begin position="38"/>
        <end position="62"/>
    </location>
</feature>
<dbReference type="PROSITE" id="PS00216">
    <property type="entry name" value="SUGAR_TRANSPORT_1"/>
    <property type="match status" value="1"/>
</dbReference>
<feature type="transmembrane region" description="Helical" evidence="5">
    <location>
        <begin position="106"/>
        <end position="125"/>
    </location>
</feature>
<dbReference type="PROSITE" id="PS00217">
    <property type="entry name" value="SUGAR_TRANSPORT_2"/>
    <property type="match status" value="1"/>
</dbReference>
<feature type="transmembrane region" description="Helical" evidence="5">
    <location>
        <begin position="74"/>
        <end position="94"/>
    </location>
</feature>
<dbReference type="InterPro" id="IPR011701">
    <property type="entry name" value="MFS"/>
</dbReference>
<evidence type="ECO:0000256" key="2">
    <source>
        <dbReference type="ARBA" id="ARBA00022692"/>
    </source>
</evidence>
<dbReference type="EMBL" id="CP040078">
    <property type="protein sequence ID" value="QCP52672.1"/>
    <property type="molecule type" value="Genomic_DNA"/>
</dbReference>
<reference evidence="7 8" key="1">
    <citation type="submission" date="2019-05" db="EMBL/GenBank/DDBJ databases">
        <title>Burkholderia sp. DHOD12, isolated from subtropical forest soil.</title>
        <authorList>
            <person name="Gao Z.-H."/>
            <person name="Qiu L.-H."/>
        </authorList>
    </citation>
    <scope>NUCLEOTIDE SEQUENCE [LARGE SCALE GENOMIC DNA]</scope>
    <source>
        <strain evidence="7 8">DHOD12</strain>
    </source>
</reference>